<gene>
    <name evidence="1" type="ORF">Premu_1039</name>
</gene>
<reference evidence="2" key="1">
    <citation type="journal article" date="2011" name="Stand. Genomic Sci.">
        <title>Non-contiguous finished genome sequence of the opportunistic oral pathogen Prevotella multisaccharivorax type strain (PPPA20).</title>
        <authorList>
            <person name="Pati A."/>
            <person name="Gronow S."/>
            <person name="Lu M."/>
            <person name="Lapidus A."/>
            <person name="Nolan M."/>
            <person name="Lucas S."/>
            <person name="Hammon N."/>
            <person name="Deshpande S."/>
            <person name="Cheng J.F."/>
            <person name="Tapia R."/>
            <person name="Han C."/>
            <person name="Goodwin L."/>
            <person name="Pitluck S."/>
            <person name="Liolios K."/>
            <person name="Pagani I."/>
            <person name="Mavromatis K."/>
            <person name="Mikhailova N."/>
            <person name="Huntemann M."/>
            <person name="Chen A."/>
            <person name="Palaniappan K."/>
            <person name="Land M."/>
            <person name="Hauser L."/>
            <person name="Detter J.C."/>
            <person name="Brambilla E.M."/>
            <person name="Rohde M."/>
            <person name="Goker M."/>
            <person name="Woyke T."/>
            <person name="Bristow J."/>
            <person name="Eisen J.A."/>
            <person name="Markowitz V."/>
            <person name="Hugenholtz P."/>
            <person name="Kyrpides N.C."/>
            <person name="Klenk H.P."/>
            <person name="Ivanova N."/>
        </authorList>
    </citation>
    <scope>NUCLEOTIDE SEQUENCE [LARGE SCALE GENOMIC DNA]</scope>
    <source>
        <strain evidence="2">DSM 17128</strain>
    </source>
</reference>
<keyword evidence="2" id="KW-1185">Reference proteome</keyword>
<dbReference type="STRING" id="688246.Premu_1039"/>
<dbReference type="RefSeq" id="WP_007573614.1">
    <property type="nucleotide sequence ID" value="NZ_BPTS01000001.1"/>
</dbReference>
<protein>
    <submittedName>
        <fullName evidence="1">Uncharacterized protein</fullName>
    </submittedName>
</protein>
<evidence type="ECO:0000313" key="2">
    <source>
        <dbReference type="Proteomes" id="UP000002772"/>
    </source>
</evidence>
<name>F8N841_9BACT</name>
<evidence type="ECO:0000313" key="1">
    <source>
        <dbReference type="EMBL" id="EGN56479.1"/>
    </source>
</evidence>
<sequence length="53" mass="6457">MPPLKHSEWDLELNNIIGKDRMERNYVGQTLQTTTLYRLRSREIMVRYSFDIQ</sequence>
<accession>F8N841</accession>
<proteinExistence type="predicted"/>
<dbReference type="AlphaFoldDB" id="F8N841"/>
<dbReference type="EMBL" id="GL945017">
    <property type="protein sequence ID" value="EGN56479.1"/>
    <property type="molecule type" value="Genomic_DNA"/>
</dbReference>
<dbReference type="HOGENOM" id="CLU_3064788_0_0_10"/>
<organism evidence="1 2">
    <name type="scientific">Hallella multisaccharivorax DSM 17128</name>
    <dbReference type="NCBI Taxonomy" id="688246"/>
    <lineage>
        <taxon>Bacteria</taxon>
        <taxon>Pseudomonadati</taxon>
        <taxon>Bacteroidota</taxon>
        <taxon>Bacteroidia</taxon>
        <taxon>Bacteroidales</taxon>
        <taxon>Prevotellaceae</taxon>
        <taxon>Hallella</taxon>
    </lineage>
</organism>
<dbReference type="Proteomes" id="UP000002772">
    <property type="component" value="Unassembled WGS sequence"/>
</dbReference>